<dbReference type="NCBIfam" id="TIGR00583">
    <property type="entry name" value="mre11"/>
    <property type="match status" value="1"/>
</dbReference>
<evidence type="ECO:0000256" key="9">
    <source>
        <dbReference type="ARBA" id="ARBA00022763"/>
    </source>
</evidence>
<dbReference type="Gene3D" id="3.60.21.10">
    <property type="match status" value="1"/>
</dbReference>
<dbReference type="FunFam" id="3.60.21.10:FF:000011">
    <property type="entry name" value="Double-strand break repair protein"/>
    <property type="match status" value="1"/>
</dbReference>
<dbReference type="GO" id="GO:0007095">
    <property type="term" value="P:mitotic G2 DNA damage checkpoint signaling"/>
    <property type="evidence" value="ECO:0007669"/>
    <property type="project" value="TreeGrafter"/>
</dbReference>
<comment type="function">
    <text evidence="16">Core component of the MRN complex, which plays a central role in double-strand break (DSB) repair, DNA recombination, maintenance of telomere integrity and meiosis. The MRN complex is involved in the repair of DNA double-strand breaks (DSBs) via homologous recombination (HR), an error-free mechanism which primarily occurs during S and G2 phases. The complex (1) mediates the end resection of damaged DNA, which generates proper single-stranded DNA, a key initial steps in HR, and is (2) required for the recruitment of other repair factors and efficient activation of ATM and ATR upon DNA damage. Within the MRN complex, MRE11 possesses both single-strand endonuclease activity and double-strand-specific 3'-5' exonuclease activity. MRE11 first endonucleolytically cleaves the 5' strand at DNA DSB ends to prevent non-homologous end joining (NHEJ) and licence HR. It then generates a single-stranded DNA gap via 3' to 5' exonucleolytic degradation, which is required for single-strand invasion and recombination.</text>
</comment>
<dbReference type="OrthoDB" id="30417at2759"/>
<dbReference type="InterPro" id="IPR003701">
    <property type="entry name" value="Mre11"/>
</dbReference>
<dbReference type="PANTHER" id="PTHR10139:SF1">
    <property type="entry name" value="DOUBLE-STRAND BREAK REPAIR PROTEIN MRE11"/>
    <property type="match status" value="1"/>
</dbReference>
<evidence type="ECO:0000256" key="6">
    <source>
        <dbReference type="ARBA" id="ARBA00022722"/>
    </source>
</evidence>
<dbReference type="GO" id="GO:0031573">
    <property type="term" value="P:mitotic intra-S DNA damage checkpoint signaling"/>
    <property type="evidence" value="ECO:0007669"/>
    <property type="project" value="TreeGrafter"/>
</dbReference>
<dbReference type="GO" id="GO:0030145">
    <property type="term" value="F:manganese ion binding"/>
    <property type="evidence" value="ECO:0007669"/>
    <property type="project" value="UniProtKB-UniRule"/>
</dbReference>
<dbReference type="STRING" id="6689.A0A3R7LYQ0"/>
<evidence type="ECO:0000256" key="5">
    <source>
        <dbReference type="ARBA" id="ARBA00022454"/>
    </source>
</evidence>
<evidence type="ECO:0000256" key="11">
    <source>
        <dbReference type="ARBA" id="ARBA00022839"/>
    </source>
</evidence>
<dbReference type="InterPro" id="IPR029052">
    <property type="entry name" value="Metallo-depent_PP-like"/>
</dbReference>
<dbReference type="SMART" id="SM01347">
    <property type="entry name" value="Mre11_DNA_bind"/>
    <property type="match status" value="1"/>
</dbReference>
<dbReference type="GO" id="GO:0035861">
    <property type="term" value="C:site of double-strand break"/>
    <property type="evidence" value="ECO:0007669"/>
    <property type="project" value="TreeGrafter"/>
</dbReference>
<keyword evidence="7" id="KW-0479">Metal-binding</keyword>
<gene>
    <name evidence="21" type="ORF">C7M84_015072</name>
</gene>
<dbReference type="GO" id="GO:0042138">
    <property type="term" value="P:meiotic DNA double-strand break formation"/>
    <property type="evidence" value="ECO:0007669"/>
    <property type="project" value="TreeGrafter"/>
</dbReference>
<evidence type="ECO:0000313" key="22">
    <source>
        <dbReference type="Proteomes" id="UP000283509"/>
    </source>
</evidence>
<keyword evidence="13 16" id="KW-0464">Manganese</keyword>
<reference evidence="21 22" key="2">
    <citation type="submission" date="2019-01" db="EMBL/GenBank/DDBJ databases">
        <title>The decoding of complex shrimp genome reveals the adaptation for benthos swimmer, frequently molting mechanism and breeding impact on genome.</title>
        <authorList>
            <person name="Sun Y."/>
            <person name="Gao Y."/>
            <person name="Yu Y."/>
        </authorList>
    </citation>
    <scope>NUCLEOTIDE SEQUENCE [LARGE SCALE GENOMIC DNA]</scope>
    <source>
        <tissue evidence="21">Muscle</tissue>
    </source>
</reference>
<keyword evidence="15 16" id="KW-0469">Meiosis</keyword>
<evidence type="ECO:0000313" key="21">
    <source>
        <dbReference type="EMBL" id="ROT66880.1"/>
    </source>
</evidence>
<comment type="caution">
    <text evidence="21">The sequence shown here is derived from an EMBL/GenBank/DDBJ whole genome shotgun (WGS) entry which is preliminary data.</text>
</comment>
<evidence type="ECO:0000256" key="18">
    <source>
        <dbReference type="RuleBase" id="RU003447"/>
    </source>
</evidence>
<dbReference type="Proteomes" id="UP000283509">
    <property type="component" value="Unassembled WGS sequence"/>
</dbReference>
<dbReference type="PANTHER" id="PTHR10139">
    <property type="entry name" value="DOUBLE-STRAND BREAK REPAIR PROTEIN MRE11"/>
    <property type="match status" value="1"/>
</dbReference>
<evidence type="ECO:0000256" key="16">
    <source>
        <dbReference type="PIRNR" id="PIRNR000882"/>
    </source>
</evidence>
<dbReference type="EMBL" id="QCYY01002879">
    <property type="protein sequence ID" value="ROT66880.1"/>
    <property type="molecule type" value="Genomic_DNA"/>
</dbReference>
<keyword evidence="10 16" id="KW-0378">Hydrolase</keyword>
<dbReference type="GO" id="GO:0008296">
    <property type="term" value="F:3'-5'-DNA exonuclease activity"/>
    <property type="evidence" value="ECO:0007669"/>
    <property type="project" value="InterPro"/>
</dbReference>
<evidence type="ECO:0000256" key="19">
    <source>
        <dbReference type="SAM" id="MobiDB-lite"/>
    </source>
</evidence>
<dbReference type="AlphaFoldDB" id="A0A3R7LYQ0"/>
<evidence type="ECO:0000256" key="8">
    <source>
        <dbReference type="ARBA" id="ARBA00022759"/>
    </source>
</evidence>
<dbReference type="CDD" id="cd00840">
    <property type="entry name" value="MPP_Mre11_N"/>
    <property type="match status" value="1"/>
</dbReference>
<accession>A0A3R7LYQ0</accession>
<protein>
    <recommendedName>
        <fullName evidence="16">Double-strand break repair protein</fullName>
    </recommendedName>
</protein>
<evidence type="ECO:0000256" key="7">
    <source>
        <dbReference type="ARBA" id="ARBA00022723"/>
    </source>
</evidence>
<dbReference type="InterPro" id="IPR041796">
    <property type="entry name" value="Mre11_N"/>
</dbReference>
<evidence type="ECO:0000256" key="3">
    <source>
        <dbReference type="ARBA" id="ARBA00004286"/>
    </source>
</evidence>
<evidence type="ECO:0000256" key="4">
    <source>
        <dbReference type="ARBA" id="ARBA00009028"/>
    </source>
</evidence>
<keyword evidence="22" id="KW-1185">Reference proteome</keyword>
<comment type="cofactor">
    <cofactor evidence="1 16">
        <name>Mn(2+)</name>
        <dbReference type="ChEBI" id="CHEBI:29035"/>
    </cofactor>
</comment>
<keyword evidence="6 16" id="KW-0540">Nuclease</keyword>
<evidence type="ECO:0000256" key="2">
    <source>
        <dbReference type="ARBA" id="ARBA00004123"/>
    </source>
</evidence>
<comment type="subcellular location">
    <subcellularLocation>
        <location evidence="3">Chromosome</location>
    </subcellularLocation>
    <subcellularLocation>
        <location evidence="2 16">Nucleus</location>
    </subcellularLocation>
</comment>
<dbReference type="Gene3D" id="3.30.110.110">
    <property type="entry name" value="Mre11, capping domain"/>
    <property type="match status" value="1"/>
</dbReference>
<dbReference type="GO" id="GO:0006303">
    <property type="term" value="P:double-strand break repair via nonhomologous end joining"/>
    <property type="evidence" value="ECO:0007669"/>
    <property type="project" value="TreeGrafter"/>
</dbReference>
<dbReference type="InterPro" id="IPR038487">
    <property type="entry name" value="Mre11_capping_dom"/>
</dbReference>
<keyword evidence="11 16" id="KW-0269">Exonuclease</keyword>
<sequence>MGSTLDDTFRILIATDNHLGYAEKDPERGNDSFETFEEILKMAVEQQVDFILLGGDLFHENKPSRQCLVKCMELLRKYTFGDKPVCFEYISDPTENFKNSKNPMVNFHDPNLNVSIPVFSIHGNHDDPSGLGQFCALDMLSTAGLVNYFGRTGDLKNITISPVLLEKGTNKLALFGLSSIKDERLFRLFKENKVKMMRPKEFHDEWFNIMVVHQNHAKHGMSNYLPEAFLDPFLHLVIWGHEHECLIQPRLSADNSFHVVQPGSSVVTSFCAGEAVEKHVALLEVNNKQLFNVTPLKLETVRPFVFDDVCLADQDLDYVIGNKERNPVEEFVEEHIRGMILQAKEQLTGHPKQPKKPLIRLRVVYTDESQMFNTARFSHKFTEDVANPNEMILFKKERKEKKKNETGIDKEAMDAVFAGEDVAETRVEDLVEQYFSELQDYTQKLFLLSERGLAKGVNTFVEKDDRDAISTVFQHQVKKTVDHILSGDGDIDEENILDAIITYREERLTKNNPHPPPARGRGSRGGRGRGSRGSRARAASSSASTTQTSSKNQLSMIGDGSPKVSQSSTRARASRGRGRAATRNQSIMESFSRARTAASSRKGIVYDSDDD</sequence>
<keyword evidence="12 16" id="KW-0234">DNA repair</keyword>
<feature type="domain" description="Mre11 DNA-binding" evidence="20">
    <location>
        <begin position="291"/>
        <end position="460"/>
    </location>
</feature>
<dbReference type="SUPFAM" id="SSF56300">
    <property type="entry name" value="Metallo-dependent phosphatases"/>
    <property type="match status" value="1"/>
</dbReference>
<dbReference type="Pfam" id="PF00149">
    <property type="entry name" value="Metallophos"/>
    <property type="match status" value="1"/>
</dbReference>
<dbReference type="GO" id="GO:0030870">
    <property type="term" value="C:Mre11 complex"/>
    <property type="evidence" value="ECO:0007669"/>
    <property type="project" value="UniProtKB-UniRule"/>
</dbReference>
<dbReference type="PIRSF" id="PIRSF000882">
    <property type="entry name" value="DSB_repair_MRE11"/>
    <property type="match status" value="1"/>
</dbReference>
<dbReference type="Pfam" id="PF04152">
    <property type="entry name" value="Mre11_DNA_bind"/>
    <property type="match status" value="1"/>
</dbReference>
<keyword evidence="9 16" id="KW-0227">DNA damage</keyword>
<feature type="compositionally biased region" description="Basic residues" evidence="19">
    <location>
        <begin position="521"/>
        <end position="535"/>
    </location>
</feature>
<dbReference type="GO" id="GO:0000723">
    <property type="term" value="P:telomere maintenance"/>
    <property type="evidence" value="ECO:0007669"/>
    <property type="project" value="TreeGrafter"/>
</dbReference>
<keyword evidence="14 16" id="KW-0539">Nucleus</keyword>
<name>A0A3R7LYQ0_PENVA</name>
<feature type="compositionally biased region" description="Polar residues" evidence="19">
    <location>
        <begin position="545"/>
        <end position="555"/>
    </location>
</feature>
<dbReference type="GO" id="GO:0000724">
    <property type="term" value="P:double-strand break repair via homologous recombination"/>
    <property type="evidence" value="ECO:0007669"/>
    <property type="project" value="TreeGrafter"/>
</dbReference>
<dbReference type="GO" id="GO:0097552">
    <property type="term" value="P:mitochondrial double-strand break repair via homologous recombination"/>
    <property type="evidence" value="ECO:0007669"/>
    <property type="project" value="TreeGrafter"/>
</dbReference>
<keyword evidence="8 16" id="KW-0255">Endonuclease</keyword>
<evidence type="ECO:0000256" key="15">
    <source>
        <dbReference type="ARBA" id="ARBA00023254"/>
    </source>
</evidence>
<evidence type="ECO:0000256" key="17">
    <source>
        <dbReference type="PIRSR" id="PIRSR000882-1"/>
    </source>
</evidence>
<evidence type="ECO:0000256" key="1">
    <source>
        <dbReference type="ARBA" id="ARBA00001936"/>
    </source>
</evidence>
<keyword evidence="5" id="KW-0158">Chromosome</keyword>
<reference evidence="21 22" key="1">
    <citation type="submission" date="2018-04" db="EMBL/GenBank/DDBJ databases">
        <authorList>
            <person name="Zhang X."/>
            <person name="Yuan J."/>
            <person name="Li F."/>
            <person name="Xiang J."/>
        </authorList>
    </citation>
    <scope>NUCLEOTIDE SEQUENCE [LARGE SCALE GENOMIC DNA]</scope>
    <source>
        <tissue evidence="21">Muscle</tissue>
    </source>
</reference>
<dbReference type="InterPro" id="IPR007281">
    <property type="entry name" value="Mre11_DNA-bd"/>
</dbReference>
<feature type="region of interest" description="Disordered" evidence="19">
    <location>
        <begin position="507"/>
        <end position="611"/>
    </location>
</feature>
<evidence type="ECO:0000256" key="13">
    <source>
        <dbReference type="ARBA" id="ARBA00023211"/>
    </source>
</evidence>
<dbReference type="InterPro" id="IPR004843">
    <property type="entry name" value="Calcineurin-like_PHP"/>
</dbReference>
<proteinExistence type="inferred from homology"/>
<organism evidence="21 22">
    <name type="scientific">Penaeus vannamei</name>
    <name type="common">Whiteleg shrimp</name>
    <name type="synonym">Litopenaeus vannamei</name>
    <dbReference type="NCBI Taxonomy" id="6689"/>
    <lineage>
        <taxon>Eukaryota</taxon>
        <taxon>Metazoa</taxon>
        <taxon>Ecdysozoa</taxon>
        <taxon>Arthropoda</taxon>
        <taxon>Crustacea</taxon>
        <taxon>Multicrustacea</taxon>
        <taxon>Malacostraca</taxon>
        <taxon>Eumalacostraca</taxon>
        <taxon>Eucarida</taxon>
        <taxon>Decapoda</taxon>
        <taxon>Dendrobranchiata</taxon>
        <taxon>Penaeoidea</taxon>
        <taxon>Penaeidae</taxon>
        <taxon>Penaeus</taxon>
    </lineage>
</organism>
<comment type="similarity">
    <text evidence="4 16 18">Belongs to the MRE11/RAD32 family.</text>
</comment>
<dbReference type="GO" id="GO:0000014">
    <property type="term" value="F:single-stranded DNA endodeoxyribonuclease activity"/>
    <property type="evidence" value="ECO:0007669"/>
    <property type="project" value="TreeGrafter"/>
</dbReference>
<evidence type="ECO:0000256" key="12">
    <source>
        <dbReference type="ARBA" id="ARBA00023204"/>
    </source>
</evidence>
<evidence type="ECO:0000256" key="14">
    <source>
        <dbReference type="ARBA" id="ARBA00023242"/>
    </source>
</evidence>
<evidence type="ECO:0000256" key="10">
    <source>
        <dbReference type="ARBA" id="ARBA00022801"/>
    </source>
</evidence>
<feature type="active site" description="Proton donor" evidence="17">
    <location>
        <position position="125"/>
    </location>
</feature>
<evidence type="ECO:0000259" key="20">
    <source>
        <dbReference type="SMART" id="SM01347"/>
    </source>
</evidence>